<proteinExistence type="predicted"/>
<reference evidence="1 2" key="2">
    <citation type="journal article" date="2022" name="Arch. Microbiol.">
        <title>Rhodococcus pseudokoreensis sp. nov. isolated from the rhizosphere of young M26 apple rootstocks.</title>
        <authorList>
            <person name="Kampfer P."/>
            <person name="Glaeser S.P."/>
            <person name="Blom J."/>
            <person name="Wolf J."/>
            <person name="Benning S."/>
            <person name="Schloter M."/>
            <person name="Neumann-Schaal M."/>
        </authorList>
    </citation>
    <scope>NUCLEOTIDE SEQUENCE [LARGE SCALE GENOMIC DNA]</scope>
    <source>
        <strain evidence="1 2">R79</strain>
    </source>
</reference>
<dbReference type="RefSeq" id="WP_206004664.1">
    <property type="nucleotide sequence ID" value="NZ_CP070617.1"/>
</dbReference>
<accession>A0A974VZY8</accession>
<evidence type="ECO:0000313" key="1">
    <source>
        <dbReference type="EMBL" id="QSE87903.1"/>
    </source>
</evidence>
<keyword evidence="2" id="KW-1185">Reference proteome</keyword>
<dbReference type="Pfam" id="PF13289">
    <property type="entry name" value="SIR2_2"/>
    <property type="match status" value="1"/>
</dbReference>
<sequence>MSAASSADKNAELRDALLASLREHTALPYLFIGSGLSRRYLGLPDWEGMLRRFADEIGADLDYILATTGNDMPKAASQLAKEFHPVWWKDRRYAKQRKEFKASVRDEERAFKVAVAEYFRESSSLSTGVPGVDNHEYAQEIAQLRTAVVDGIITTNYDQLAEQLFPKFPVYVGQEDLLLSDAQFVAETYKIHGSCKSAGTLVLTESDYIDYHSRNSYLAAKLLTIFAEHPVIFIGYSMNDRYIRRIIDNIAKAVGPNRLDALQRQIYFVDWNDDPSSTPTLSSYFIEVIEGHSLPAQKIDSHSFTPIFEALSLLDRPFPAHLLRELRKHVYDLVAHPEPGQALETVRAIPFESEDGEGLRVVFGVGFFTEKDLEDISSISGRTLTREDLARDILGIRARGIAAHNALEHGIPGILRFSSNAYLPVFKYLRECELIDEKGKIHTAGLPEEVKDLLKRTPAPSDQNRRRYERDVKGKMNTPRAIFESDLALYFKLDCLLCLDPIDYDIDELREVLAEQLALANSQGTRTNLFKAIAYYDRLKYA</sequence>
<keyword evidence="1" id="KW-0614">Plasmid</keyword>
<dbReference type="EMBL" id="CP070617">
    <property type="protein sequence ID" value="QSE87903.1"/>
    <property type="molecule type" value="Genomic_DNA"/>
</dbReference>
<evidence type="ECO:0000313" key="2">
    <source>
        <dbReference type="Proteomes" id="UP000662986"/>
    </source>
</evidence>
<name>A0A974VZY8_9NOCA</name>
<reference evidence="1 2" key="1">
    <citation type="journal article" date="2021" name="Microbiol. Resour. Announc.">
        <title>Complete Genome Sequences of Two Rhodococcus sp. Strains with Large and Linear Chromosomes, Isolated from Apple Rhizosphere.</title>
        <authorList>
            <person name="Benning S."/>
            <person name="Brugnone N."/>
            <person name="Siani R."/>
            <person name="Kublik S."/>
            <person name="Schloter M."/>
            <person name="Rad V."/>
        </authorList>
    </citation>
    <scope>NUCLEOTIDE SEQUENCE [LARGE SCALE GENOMIC DNA]</scope>
    <source>
        <strain evidence="1 2">R79</strain>
    </source>
</reference>
<gene>
    <name evidence="1" type="ORF">JWS13_04615</name>
</gene>
<dbReference type="Proteomes" id="UP000662986">
    <property type="component" value="Plasmid unnamed2"/>
</dbReference>
<protein>
    <submittedName>
        <fullName evidence="1">SIR2 family protein</fullName>
    </submittedName>
</protein>
<organism evidence="1 2">
    <name type="scientific">Rhodococcus pseudokoreensis</name>
    <dbReference type="NCBI Taxonomy" id="2811421"/>
    <lineage>
        <taxon>Bacteria</taxon>
        <taxon>Bacillati</taxon>
        <taxon>Actinomycetota</taxon>
        <taxon>Actinomycetes</taxon>
        <taxon>Mycobacteriales</taxon>
        <taxon>Nocardiaceae</taxon>
        <taxon>Rhodococcus</taxon>
    </lineage>
</organism>
<geneLocation type="plasmid" evidence="1 2">
    <name>unnamed2</name>
</geneLocation>